<dbReference type="OrthoDB" id="9802809at2"/>
<protein>
    <recommendedName>
        <fullName evidence="2">aspartate ammonia-lyase</fullName>
        <ecNumber evidence="2">4.3.1.1</ecNumber>
    </recommendedName>
</protein>
<dbReference type="PANTHER" id="PTHR42696:SF2">
    <property type="entry name" value="ASPARTATE AMMONIA-LYASE"/>
    <property type="match status" value="1"/>
</dbReference>
<proteinExistence type="predicted"/>
<dbReference type="KEGG" id="pbf:CFX0092_A1410"/>
<reference evidence="6" key="1">
    <citation type="submission" date="2016-01" db="EMBL/GenBank/DDBJ databases">
        <authorList>
            <person name="Mcilroy J.S."/>
            <person name="Karst M S."/>
            <person name="Albertsen M."/>
        </authorList>
    </citation>
    <scope>NUCLEOTIDE SEQUENCE</scope>
    <source>
        <strain evidence="6">Cfx-K</strain>
    </source>
</reference>
<keyword evidence="7" id="KW-1185">Reference proteome</keyword>
<dbReference type="InterPro" id="IPR018951">
    <property type="entry name" value="Fumarase_C_C"/>
</dbReference>
<dbReference type="FunFam" id="1.20.200.10:FF:000001">
    <property type="entry name" value="Fumarate hydratase, mitochondrial"/>
    <property type="match status" value="1"/>
</dbReference>
<dbReference type="InterPro" id="IPR020557">
    <property type="entry name" value="Fumarate_lyase_CS"/>
</dbReference>
<comment type="catalytic activity">
    <reaction evidence="1">
        <text>L-aspartate = fumarate + NH4(+)</text>
        <dbReference type="Rhea" id="RHEA:16601"/>
        <dbReference type="ChEBI" id="CHEBI:28938"/>
        <dbReference type="ChEBI" id="CHEBI:29806"/>
        <dbReference type="ChEBI" id="CHEBI:29991"/>
        <dbReference type="EC" id="4.3.1.1"/>
    </reaction>
</comment>
<dbReference type="FunFam" id="1.10.275.10:FF:000001">
    <property type="entry name" value="Fumarate hydratase, mitochondrial"/>
    <property type="match status" value="1"/>
</dbReference>
<dbReference type="FunFam" id="1.10.40.30:FF:000002">
    <property type="entry name" value="Fumarate hydratase class II"/>
    <property type="match status" value="1"/>
</dbReference>
<dbReference type="Pfam" id="PF10415">
    <property type="entry name" value="FumaraseC_C"/>
    <property type="match status" value="1"/>
</dbReference>
<evidence type="ECO:0000259" key="5">
    <source>
        <dbReference type="Pfam" id="PF10415"/>
    </source>
</evidence>
<dbReference type="InterPro" id="IPR000362">
    <property type="entry name" value="Fumarate_lyase_fam"/>
</dbReference>
<dbReference type="AlphaFoldDB" id="A0A160T2Y8"/>
<dbReference type="GO" id="GO:0006531">
    <property type="term" value="P:aspartate metabolic process"/>
    <property type="evidence" value="ECO:0007669"/>
    <property type="project" value="TreeGrafter"/>
</dbReference>
<dbReference type="Proteomes" id="UP000215027">
    <property type="component" value="Chromosome I"/>
</dbReference>
<dbReference type="GO" id="GO:0006099">
    <property type="term" value="P:tricarboxylic acid cycle"/>
    <property type="evidence" value="ECO:0007669"/>
    <property type="project" value="InterPro"/>
</dbReference>
<evidence type="ECO:0000259" key="4">
    <source>
        <dbReference type="Pfam" id="PF00206"/>
    </source>
</evidence>
<accession>A0A160T2Y8</accession>
<feature type="domain" description="Fumarate lyase N-terminal" evidence="4">
    <location>
        <begin position="13"/>
        <end position="354"/>
    </location>
</feature>
<dbReference type="EC" id="4.3.1.1" evidence="2"/>
<dbReference type="EMBL" id="LN890655">
    <property type="protein sequence ID" value="CUS03288.2"/>
    <property type="molecule type" value="Genomic_DNA"/>
</dbReference>
<dbReference type="RefSeq" id="WP_095042804.1">
    <property type="nucleotide sequence ID" value="NZ_LN890655.1"/>
</dbReference>
<dbReference type="PRINTS" id="PR00149">
    <property type="entry name" value="FUMRATELYASE"/>
</dbReference>
<dbReference type="Gene3D" id="1.20.200.10">
    <property type="entry name" value="Fumarase/aspartase (Central domain)"/>
    <property type="match status" value="1"/>
</dbReference>
<dbReference type="InterPro" id="IPR051546">
    <property type="entry name" value="Aspartate_Ammonia-Lyase"/>
</dbReference>
<dbReference type="GO" id="GO:0005829">
    <property type="term" value="C:cytosol"/>
    <property type="evidence" value="ECO:0007669"/>
    <property type="project" value="TreeGrafter"/>
</dbReference>
<dbReference type="PROSITE" id="PS00163">
    <property type="entry name" value="FUMARATE_LYASES"/>
    <property type="match status" value="1"/>
</dbReference>
<dbReference type="InterPro" id="IPR024083">
    <property type="entry name" value="Fumarase/histidase_N"/>
</dbReference>
<dbReference type="InterPro" id="IPR008948">
    <property type="entry name" value="L-Aspartase-like"/>
</dbReference>
<dbReference type="InterPro" id="IPR022761">
    <property type="entry name" value="Fumarate_lyase_N"/>
</dbReference>
<keyword evidence="3 6" id="KW-0456">Lyase</keyword>
<dbReference type="NCBIfam" id="NF008909">
    <property type="entry name" value="PRK12273.1"/>
    <property type="match status" value="1"/>
</dbReference>
<evidence type="ECO:0000256" key="3">
    <source>
        <dbReference type="ARBA" id="ARBA00023239"/>
    </source>
</evidence>
<sequence length="483" mass="51835">MTDEFRIEKDSLGEVRVPAAAYWGAQTQRAIHNFPITGLRPYPAFVWSMTLIKRAAAEVNNDLSLFNAKEVAGRAISGEQMAAAIIQAGDEILAGGYADQFVVDPIQAGAGTSHNMNINEVMANRANEILGFGLGEKGKPVNPNDHVNMAQSTNDTIPTAIRLGALWRLDELLATLERLATELRRKAQEFDGIVKSGRTHLQDAVPVRLGQEFAAYARAVERDADKIRESAAGLRRLGIGGTATGTGLNAHPEYHRRMVDVIGRISGLELFESDDLFESMQSMADAVHFSGALRTLAQDLTRIANDFRLLASGPTTGLDEIRLPPVQPGSSIMPGKVNPVLAEMLNMAMFQVMGNDLTVMLAGQAGQLELNVMMPIIAFNLFQSMDVIINAVNSFIDNCVVGITANAEKATGWLAKNAILVTALNPVIGYQKGAEVAKEALATNRTVREVVIEKGYITGEEADQLLDVSALTEGGIQGVAAGG</sequence>
<dbReference type="Gene3D" id="1.10.275.10">
    <property type="entry name" value="Fumarase/aspartase (N-terminal domain)"/>
    <property type="match status" value="1"/>
</dbReference>
<dbReference type="Pfam" id="PF00206">
    <property type="entry name" value="Lyase_1"/>
    <property type="match status" value="1"/>
</dbReference>
<evidence type="ECO:0000313" key="7">
    <source>
        <dbReference type="Proteomes" id="UP000215027"/>
    </source>
</evidence>
<evidence type="ECO:0000313" key="6">
    <source>
        <dbReference type="EMBL" id="CUS03288.2"/>
    </source>
</evidence>
<dbReference type="PRINTS" id="PR00145">
    <property type="entry name" value="ARGSUCLYASE"/>
</dbReference>
<dbReference type="SUPFAM" id="SSF48557">
    <property type="entry name" value="L-aspartase-like"/>
    <property type="match status" value="1"/>
</dbReference>
<dbReference type="GO" id="GO:0008797">
    <property type="term" value="F:aspartate ammonia-lyase activity"/>
    <property type="evidence" value="ECO:0007669"/>
    <property type="project" value="UniProtKB-EC"/>
</dbReference>
<name>A0A160T2Y8_9CHLR</name>
<dbReference type="PANTHER" id="PTHR42696">
    <property type="entry name" value="ASPARTATE AMMONIA-LYASE"/>
    <property type="match status" value="1"/>
</dbReference>
<gene>
    <name evidence="6" type="ORF">CFX0092_A1410</name>
</gene>
<feature type="domain" description="Fumarase C C-terminal" evidence="5">
    <location>
        <begin position="420"/>
        <end position="472"/>
    </location>
</feature>
<evidence type="ECO:0000256" key="1">
    <source>
        <dbReference type="ARBA" id="ARBA00001494"/>
    </source>
</evidence>
<evidence type="ECO:0000256" key="2">
    <source>
        <dbReference type="ARBA" id="ARBA00012992"/>
    </source>
</evidence>
<organism evidence="6 7">
    <name type="scientific">Candidatus Promineifilum breve</name>
    <dbReference type="NCBI Taxonomy" id="1806508"/>
    <lineage>
        <taxon>Bacteria</taxon>
        <taxon>Bacillati</taxon>
        <taxon>Chloroflexota</taxon>
        <taxon>Ardenticatenia</taxon>
        <taxon>Candidatus Promineifilales</taxon>
        <taxon>Candidatus Promineifilaceae</taxon>
        <taxon>Candidatus Promineifilum</taxon>
    </lineage>
</organism>
<dbReference type="Gene3D" id="1.10.40.30">
    <property type="entry name" value="Fumarase/aspartase (C-terminal domain)"/>
    <property type="match status" value="1"/>
</dbReference>